<protein>
    <submittedName>
        <fullName evidence="2">Uncharacterized protein</fullName>
    </submittedName>
</protein>
<sequence>MTFDMPNVESLRNRCLSGTGIGIRQFFGSSSRPYSYEKMKEDIRKEMTQEITKKVRAELYDEVAEMVARQFQQRCEDYGNRPPPSPVAEHVVPPTEEFKSFVTWPRHLVDDVSDSPIGQEGSPRPKNTHLSEDDPLDALDELVKIISDALMNVHWDSTTFGREAQIPLYLHHQDVRELTSGREEINITLIQLWMICLATHMMLSGTSSATTKKLAWVALKVCFYSWECCRNRPHLKKTGAYASIEVIPEVERLVMASVIVTPEGERLAVKKKRTLLPRFTGNQGIKSYEKKLKISKTLLLRLRLDRGQIPSFYASVCTRGKK</sequence>
<evidence type="ECO:0000313" key="2">
    <source>
        <dbReference type="EMBL" id="KOM47781.1"/>
    </source>
</evidence>
<dbReference type="Gramene" id="KOM47781">
    <property type="protein sequence ID" value="KOM47781"/>
    <property type="gene ID" value="LR48_Vigan07g148500"/>
</dbReference>
<gene>
    <name evidence="2" type="ORF">LR48_Vigan07g148500</name>
</gene>
<dbReference type="AlphaFoldDB" id="A0A0L9UYK8"/>
<accession>A0A0L9UYK8</accession>
<feature type="region of interest" description="Disordered" evidence="1">
    <location>
        <begin position="111"/>
        <end position="133"/>
    </location>
</feature>
<evidence type="ECO:0000313" key="3">
    <source>
        <dbReference type="Proteomes" id="UP000053144"/>
    </source>
</evidence>
<organism evidence="2 3">
    <name type="scientific">Phaseolus angularis</name>
    <name type="common">Azuki bean</name>
    <name type="synonym">Vigna angularis</name>
    <dbReference type="NCBI Taxonomy" id="3914"/>
    <lineage>
        <taxon>Eukaryota</taxon>
        <taxon>Viridiplantae</taxon>
        <taxon>Streptophyta</taxon>
        <taxon>Embryophyta</taxon>
        <taxon>Tracheophyta</taxon>
        <taxon>Spermatophyta</taxon>
        <taxon>Magnoliopsida</taxon>
        <taxon>eudicotyledons</taxon>
        <taxon>Gunneridae</taxon>
        <taxon>Pentapetalae</taxon>
        <taxon>rosids</taxon>
        <taxon>fabids</taxon>
        <taxon>Fabales</taxon>
        <taxon>Fabaceae</taxon>
        <taxon>Papilionoideae</taxon>
        <taxon>50 kb inversion clade</taxon>
        <taxon>NPAAA clade</taxon>
        <taxon>indigoferoid/millettioid clade</taxon>
        <taxon>Phaseoleae</taxon>
        <taxon>Vigna</taxon>
    </lineage>
</organism>
<name>A0A0L9UYK8_PHAAN</name>
<evidence type="ECO:0000256" key="1">
    <source>
        <dbReference type="SAM" id="MobiDB-lite"/>
    </source>
</evidence>
<reference evidence="3" key="1">
    <citation type="journal article" date="2015" name="Proc. Natl. Acad. Sci. U.S.A.">
        <title>Genome sequencing of adzuki bean (Vigna angularis) provides insight into high starch and low fat accumulation and domestication.</title>
        <authorList>
            <person name="Yang K."/>
            <person name="Tian Z."/>
            <person name="Chen C."/>
            <person name="Luo L."/>
            <person name="Zhao B."/>
            <person name="Wang Z."/>
            <person name="Yu L."/>
            <person name="Li Y."/>
            <person name="Sun Y."/>
            <person name="Li W."/>
            <person name="Chen Y."/>
            <person name="Li Y."/>
            <person name="Zhang Y."/>
            <person name="Ai D."/>
            <person name="Zhao J."/>
            <person name="Shang C."/>
            <person name="Ma Y."/>
            <person name="Wu B."/>
            <person name="Wang M."/>
            <person name="Gao L."/>
            <person name="Sun D."/>
            <person name="Zhang P."/>
            <person name="Guo F."/>
            <person name="Wang W."/>
            <person name="Li Y."/>
            <person name="Wang J."/>
            <person name="Varshney R.K."/>
            <person name="Wang J."/>
            <person name="Ling H.Q."/>
            <person name="Wan P."/>
        </authorList>
    </citation>
    <scope>NUCLEOTIDE SEQUENCE</scope>
    <source>
        <strain evidence="3">cv. Jingnong 6</strain>
    </source>
</reference>
<dbReference type="Proteomes" id="UP000053144">
    <property type="component" value="Chromosome 7"/>
</dbReference>
<dbReference type="EMBL" id="CM003377">
    <property type="protein sequence ID" value="KOM47781.1"/>
    <property type="molecule type" value="Genomic_DNA"/>
</dbReference>
<proteinExistence type="predicted"/>